<keyword evidence="3" id="KW-1185">Reference proteome</keyword>
<proteinExistence type="predicted"/>
<reference evidence="2 3" key="1">
    <citation type="journal article" date="2013" name="Genome Announc.">
        <title>Complete Genome Sequence of Leifsonia xyli subsp. cynodontis Strain DSM46306, a Gram-Positive Bacterial Pathogen of Grasses.</title>
        <authorList>
            <person name="Monteiro-Vitorello C.B."/>
            <person name="Zerillo M.M."/>
            <person name="Van Sluys M.A."/>
            <person name="Camargo L.E."/>
            <person name="Kitajima J.P."/>
        </authorList>
    </citation>
    <scope>NUCLEOTIDE SEQUENCE [LARGE SCALE GENOMIC DNA]</scope>
    <source>
        <strain evidence="2 3">DSM 46306</strain>
    </source>
</reference>
<dbReference type="AlphaFoldDB" id="U3PCJ4"/>
<sequence>MREAGERRAARAVRFGGADTLAIRSEPVRAPRGNEVIVRVTHAAIGATDVTAVQGRYVLQPFTRLVPGYDFIGVLETESAMSAALGLRKGRRVAGVLPGMGAQATRLVVTPKTLVAVPESLGSAVAATLARSRCRGRARPRRE</sequence>
<dbReference type="InterPro" id="IPR011032">
    <property type="entry name" value="GroES-like_sf"/>
</dbReference>
<evidence type="ECO:0000259" key="1">
    <source>
        <dbReference type="Pfam" id="PF08240"/>
    </source>
</evidence>
<name>U3PCJ4_LEIXC</name>
<dbReference type="Proteomes" id="UP000016743">
    <property type="component" value="Chromosome"/>
</dbReference>
<protein>
    <recommendedName>
        <fullName evidence="1">Alcohol dehydrogenase-like N-terminal domain-containing protein</fullName>
    </recommendedName>
</protein>
<dbReference type="InterPro" id="IPR013154">
    <property type="entry name" value="ADH-like_N"/>
</dbReference>
<dbReference type="Pfam" id="PF08240">
    <property type="entry name" value="ADH_N"/>
    <property type="match status" value="1"/>
</dbReference>
<dbReference type="SUPFAM" id="SSF50129">
    <property type="entry name" value="GroES-like"/>
    <property type="match status" value="1"/>
</dbReference>
<evidence type="ECO:0000313" key="2">
    <source>
        <dbReference type="EMBL" id="AGW42472.1"/>
    </source>
</evidence>
<dbReference type="HOGENOM" id="CLU_1803765_0_0_11"/>
<organism evidence="2 3">
    <name type="scientific">Leifsonia xyli subsp. cynodontis DSM 46306</name>
    <dbReference type="NCBI Taxonomy" id="1389489"/>
    <lineage>
        <taxon>Bacteria</taxon>
        <taxon>Bacillati</taxon>
        <taxon>Actinomycetota</taxon>
        <taxon>Actinomycetes</taxon>
        <taxon>Micrococcales</taxon>
        <taxon>Microbacteriaceae</taxon>
        <taxon>Leifsonia</taxon>
    </lineage>
</organism>
<evidence type="ECO:0000313" key="3">
    <source>
        <dbReference type="Proteomes" id="UP000016743"/>
    </source>
</evidence>
<dbReference type="Gene3D" id="3.90.180.10">
    <property type="entry name" value="Medium-chain alcohol dehydrogenases, catalytic domain"/>
    <property type="match status" value="1"/>
</dbReference>
<dbReference type="STRING" id="1389489.O159_25400"/>
<dbReference type="EMBL" id="CP006734">
    <property type="protein sequence ID" value="AGW42472.1"/>
    <property type="molecule type" value="Genomic_DNA"/>
</dbReference>
<dbReference type="PATRIC" id="fig|1389489.3.peg.2436"/>
<gene>
    <name evidence="2" type="ORF">O159_25400</name>
</gene>
<dbReference type="KEGG" id="lxy:O159_25400"/>
<feature type="domain" description="Alcohol dehydrogenase-like N-terminal" evidence="1">
    <location>
        <begin position="34"/>
        <end position="118"/>
    </location>
</feature>
<accession>U3PCJ4</accession>
<dbReference type="eggNOG" id="COG0604">
    <property type="taxonomic scope" value="Bacteria"/>
</dbReference>